<accession>A0AAV5V1R0</accession>
<dbReference type="EMBL" id="BTSY01000001">
    <property type="protein sequence ID" value="GMT11745.1"/>
    <property type="molecule type" value="Genomic_DNA"/>
</dbReference>
<name>A0AAV5V1R0_9BILA</name>
<comment type="caution">
    <text evidence="1">The sequence shown here is derived from an EMBL/GenBank/DDBJ whole genome shotgun (WGS) entry which is preliminary data.</text>
</comment>
<feature type="non-terminal residue" evidence="1">
    <location>
        <position position="85"/>
    </location>
</feature>
<dbReference type="Proteomes" id="UP001432322">
    <property type="component" value="Unassembled WGS sequence"/>
</dbReference>
<reference evidence="1" key="1">
    <citation type="submission" date="2023-10" db="EMBL/GenBank/DDBJ databases">
        <title>Genome assembly of Pristionchus species.</title>
        <authorList>
            <person name="Yoshida K."/>
            <person name="Sommer R.J."/>
        </authorList>
    </citation>
    <scope>NUCLEOTIDE SEQUENCE</scope>
    <source>
        <strain evidence="1">RS5133</strain>
    </source>
</reference>
<proteinExistence type="predicted"/>
<organism evidence="1 2">
    <name type="scientific">Pristionchus fissidentatus</name>
    <dbReference type="NCBI Taxonomy" id="1538716"/>
    <lineage>
        <taxon>Eukaryota</taxon>
        <taxon>Metazoa</taxon>
        <taxon>Ecdysozoa</taxon>
        <taxon>Nematoda</taxon>
        <taxon>Chromadorea</taxon>
        <taxon>Rhabditida</taxon>
        <taxon>Rhabditina</taxon>
        <taxon>Diplogasteromorpha</taxon>
        <taxon>Diplogasteroidea</taxon>
        <taxon>Neodiplogasteridae</taxon>
        <taxon>Pristionchus</taxon>
    </lineage>
</organism>
<gene>
    <name evidence="1" type="ORF">PFISCL1PPCAC_3042</name>
</gene>
<sequence length="85" mass="9801">LNWKSYRYEDAQADRGLFRSLPAANAFTLNWITWHAIDRDTLLNIVAKFNHVHLESCLGIFDRARALAEVFQIICKSSTSRSFKA</sequence>
<dbReference type="AlphaFoldDB" id="A0AAV5V1R0"/>
<feature type="non-terminal residue" evidence="1">
    <location>
        <position position="1"/>
    </location>
</feature>
<evidence type="ECO:0000313" key="2">
    <source>
        <dbReference type="Proteomes" id="UP001432322"/>
    </source>
</evidence>
<protein>
    <submittedName>
        <fullName evidence="1">Uncharacterized protein</fullName>
    </submittedName>
</protein>
<evidence type="ECO:0000313" key="1">
    <source>
        <dbReference type="EMBL" id="GMT11745.1"/>
    </source>
</evidence>
<keyword evidence="2" id="KW-1185">Reference proteome</keyword>